<dbReference type="InterPro" id="IPR007551">
    <property type="entry name" value="YajQ/Smlt4090-like"/>
</dbReference>
<dbReference type="InterPro" id="IPR035570">
    <property type="entry name" value="UPF0234_N"/>
</dbReference>
<evidence type="ECO:0000313" key="4">
    <source>
        <dbReference type="EMBL" id="WXK40108.1"/>
    </source>
</evidence>
<sequence length="161" mass="18071">MPSFDVVVEANMVEVKNAVEQSNKEISTRFDFKGSDARVEQKERELTLFADDDFKLGQVKDVLLQKMAKRQVDVRFLDYGKIEKIGGDKVKQLVTVKKGVAGDLAKKIVKLVKDSKIKVQASIQGDAVRVSGTKRDDLQSVIAILRKEVSEAPLDFNNFRD</sequence>
<dbReference type="CDD" id="cd11740">
    <property type="entry name" value="YajQ_like"/>
    <property type="match status" value="1"/>
</dbReference>
<name>A0ABZ2Q1E1_9BURK</name>
<dbReference type="InterPro" id="IPR035571">
    <property type="entry name" value="UPF0234-like_C"/>
</dbReference>
<dbReference type="HAMAP" id="MF_00632">
    <property type="entry name" value="UPF0234"/>
    <property type="match status" value="1"/>
</dbReference>
<proteinExistence type="inferred from homology"/>
<organism evidence="4 5">
    <name type="scientific">Mycetohabitans rhizoxinica</name>
    <dbReference type="NCBI Taxonomy" id="412963"/>
    <lineage>
        <taxon>Bacteria</taxon>
        <taxon>Pseudomonadati</taxon>
        <taxon>Pseudomonadota</taxon>
        <taxon>Betaproteobacteria</taxon>
        <taxon>Burkholderiales</taxon>
        <taxon>Burkholderiaceae</taxon>
        <taxon>Mycetohabitans</taxon>
    </lineage>
</organism>
<reference evidence="4 5" key="1">
    <citation type="submission" date="2020-09" db="EMBL/GenBank/DDBJ databases">
        <title>Genome sequences of Mycetohabitans spp.</title>
        <authorList>
            <person name="Carter M.E."/>
            <person name="Carpenter S.C.D."/>
            <person name="Bogdanove A.J."/>
        </authorList>
    </citation>
    <scope>NUCLEOTIDE SEQUENCE [LARGE SCALE GENOMIC DNA]</scope>
    <source>
        <strain evidence="4 5">B12</strain>
    </source>
</reference>
<dbReference type="Gene3D" id="3.30.70.990">
    <property type="entry name" value="YajQ-like, domain 2"/>
    <property type="match status" value="1"/>
</dbReference>
<dbReference type="Gene3D" id="3.30.70.860">
    <property type="match status" value="1"/>
</dbReference>
<dbReference type="SUPFAM" id="SSF89963">
    <property type="entry name" value="YajQ-like"/>
    <property type="match status" value="2"/>
</dbReference>
<dbReference type="EMBL" id="CP062176">
    <property type="protein sequence ID" value="WXK40108.1"/>
    <property type="molecule type" value="Genomic_DNA"/>
</dbReference>
<dbReference type="PANTHER" id="PTHR30476:SF0">
    <property type="entry name" value="UPF0234 PROTEIN YAJQ"/>
    <property type="match status" value="1"/>
</dbReference>
<dbReference type="Pfam" id="PF04461">
    <property type="entry name" value="YajQ"/>
    <property type="match status" value="1"/>
</dbReference>
<keyword evidence="5" id="KW-1185">Reference proteome</keyword>
<dbReference type="Proteomes" id="UP001493153">
    <property type="component" value="Chromosome"/>
</dbReference>
<dbReference type="RefSeq" id="WP_041753053.1">
    <property type="nucleotide sequence ID" value="NZ_CP062176.1"/>
</dbReference>
<evidence type="ECO:0000256" key="3">
    <source>
        <dbReference type="HAMAP-Rule" id="MF_00632"/>
    </source>
</evidence>
<dbReference type="PANTHER" id="PTHR30476">
    <property type="entry name" value="UPF0234 PROTEIN YAJQ"/>
    <property type="match status" value="1"/>
</dbReference>
<dbReference type="InterPro" id="IPR036183">
    <property type="entry name" value="YajQ-like_sf"/>
</dbReference>
<comment type="function">
    <text evidence="3">Nucleotide-binding protein.</text>
</comment>
<keyword evidence="1 3" id="KW-0547">Nucleotide-binding</keyword>
<comment type="similarity">
    <text evidence="2 3">Belongs to the YajQ family.</text>
</comment>
<evidence type="ECO:0000256" key="2">
    <source>
        <dbReference type="ARBA" id="ARBA00093450"/>
    </source>
</evidence>
<evidence type="ECO:0000256" key="1">
    <source>
        <dbReference type="ARBA" id="ARBA00022741"/>
    </source>
</evidence>
<gene>
    <name evidence="4" type="ORF">IHE29_12895</name>
</gene>
<accession>A0ABZ2Q1E1</accession>
<dbReference type="NCBIfam" id="NF003819">
    <property type="entry name" value="PRK05412.1"/>
    <property type="match status" value="1"/>
</dbReference>
<evidence type="ECO:0000313" key="5">
    <source>
        <dbReference type="Proteomes" id="UP001493153"/>
    </source>
</evidence>
<protein>
    <recommendedName>
        <fullName evidence="3">Nucleotide-binding protein IHE29_12895</fullName>
    </recommendedName>
</protein>